<evidence type="ECO:0000256" key="2">
    <source>
        <dbReference type="ARBA" id="ARBA00007866"/>
    </source>
</evidence>
<evidence type="ECO:0000256" key="18">
    <source>
        <dbReference type="SAM" id="SignalP"/>
    </source>
</evidence>
<keyword evidence="3 14" id="KW-0813">Transport</keyword>
<dbReference type="AlphaFoldDB" id="A0A1H8C8H7"/>
<feature type="compositionally biased region" description="Low complexity" evidence="16">
    <location>
        <begin position="370"/>
        <end position="402"/>
    </location>
</feature>
<feature type="region of interest" description="Disordered" evidence="16">
    <location>
        <begin position="42"/>
        <end position="119"/>
    </location>
</feature>
<feature type="compositionally biased region" description="Low complexity" evidence="16">
    <location>
        <begin position="42"/>
        <end position="79"/>
    </location>
</feature>
<evidence type="ECO:0000256" key="11">
    <source>
        <dbReference type="ARBA" id="ARBA00023136"/>
    </source>
</evidence>
<reference evidence="22" key="1">
    <citation type="submission" date="2016-10" db="EMBL/GenBank/DDBJ databases">
        <authorList>
            <person name="Varghese N."/>
            <person name="Submissions S."/>
        </authorList>
    </citation>
    <scope>NUCLEOTIDE SEQUENCE [LARGE SCALE GENOMIC DNA]</scope>
    <source>
        <strain evidence="22">S6-262</strain>
    </source>
</reference>
<accession>A0A1H8C8H7</accession>
<dbReference type="STRING" id="1166340.SAMN05192583_1472"/>
<evidence type="ECO:0000256" key="12">
    <source>
        <dbReference type="ARBA" id="ARBA00024688"/>
    </source>
</evidence>
<evidence type="ECO:0000256" key="3">
    <source>
        <dbReference type="ARBA" id="ARBA00022448"/>
    </source>
</evidence>
<dbReference type="InterPro" id="IPR008972">
    <property type="entry name" value="Cupredoxin"/>
</dbReference>
<dbReference type="PROSITE" id="PS50857">
    <property type="entry name" value="COX2_CUA"/>
    <property type="match status" value="1"/>
</dbReference>
<name>A0A1H8C8H7_9SPHN</name>
<feature type="signal peptide" evidence="18">
    <location>
        <begin position="1"/>
        <end position="34"/>
    </location>
</feature>
<feature type="domain" description="Cytochrome oxidase subunit II copper A binding" evidence="19">
    <location>
        <begin position="211"/>
        <end position="353"/>
    </location>
</feature>
<evidence type="ECO:0000256" key="16">
    <source>
        <dbReference type="SAM" id="MobiDB-lite"/>
    </source>
</evidence>
<feature type="region of interest" description="Disordered" evidence="16">
    <location>
        <begin position="359"/>
        <end position="418"/>
    </location>
</feature>
<gene>
    <name evidence="21" type="ORF">SAMN05192583_1472</name>
</gene>
<dbReference type="InterPro" id="IPR045187">
    <property type="entry name" value="CcO_II"/>
</dbReference>
<feature type="chain" id="PRO_5011548223" description="Cytochrome c oxidase subunit 2" evidence="18">
    <location>
        <begin position="35"/>
        <end position="418"/>
    </location>
</feature>
<keyword evidence="8 14" id="KW-0249">Electron transport</keyword>
<organism evidence="21 22">
    <name type="scientific">Sphingomonas gellani</name>
    <dbReference type="NCBI Taxonomy" id="1166340"/>
    <lineage>
        <taxon>Bacteria</taxon>
        <taxon>Pseudomonadati</taxon>
        <taxon>Pseudomonadota</taxon>
        <taxon>Alphaproteobacteria</taxon>
        <taxon>Sphingomonadales</taxon>
        <taxon>Sphingomonadaceae</taxon>
        <taxon>Sphingomonas</taxon>
    </lineage>
</organism>
<dbReference type="PRINTS" id="PR01166">
    <property type="entry name" value="CYCOXIDASEII"/>
</dbReference>
<dbReference type="InterPro" id="IPR011759">
    <property type="entry name" value="Cyt_c_oxidase_su2_TM_dom"/>
</dbReference>
<dbReference type="GO" id="GO:0016491">
    <property type="term" value="F:oxidoreductase activity"/>
    <property type="evidence" value="ECO:0007669"/>
    <property type="project" value="InterPro"/>
</dbReference>
<evidence type="ECO:0000256" key="10">
    <source>
        <dbReference type="ARBA" id="ARBA00023008"/>
    </source>
</evidence>
<comment type="catalytic activity">
    <reaction evidence="13 15">
        <text>4 Fe(II)-[cytochrome c] + O2 + 8 H(+)(in) = 4 Fe(III)-[cytochrome c] + 2 H2O + 4 H(+)(out)</text>
        <dbReference type="Rhea" id="RHEA:11436"/>
        <dbReference type="Rhea" id="RHEA-COMP:10350"/>
        <dbReference type="Rhea" id="RHEA-COMP:14399"/>
        <dbReference type="ChEBI" id="CHEBI:15377"/>
        <dbReference type="ChEBI" id="CHEBI:15378"/>
        <dbReference type="ChEBI" id="CHEBI:15379"/>
        <dbReference type="ChEBI" id="CHEBI:29033"/>
        <dbReference type="ChEBI" id="CHEBI:29034"/>
        <dbReference type="EC" id="7.1.1.9"/>
    </reaction>
</comment>
<dbReference type="Gene3D" id="1.10.287.90">
    <property type="match status" value="1"/>
</dbReference>
<protein>
    <recommendedName>
        <fullName evidence="15">Cytochrome c oxidase subunit 2</fullName>
        <ecNumber evidence="15">7.1.1.9</ecNumber>
    </recommendedName>
</protein>
<feature type="transmembrane region" description="Helical" evidence="17">
    <location>
        <begin position="139"/>
        <end position="160"/>
    </location>
</feature>
<evidence type="ECO:0000256" key="6">
    <source>
        <dbReference type="ARBA" id="ARBA00022723"/>
    </source>
</evidence>
<dbReference type="Proteomes" id="UP000199206">
    <property type="component" value="Unassembled WGS sequence"/>
</dbReference>
<dbReference type="Pfam" id="PF00116">
    <property type="entry name" value="COX2"/>
    <property type="match status" value="1"/>
</dbReference>
<evidence type="ECO:0000256" key="4">
    <source>
        <dbReference type="ARBA" id="ARBA00022660"/>
    </source>
</evidence>
<dbReference type="PROSITE" id="PS50999">
    <property type="entry name" value="COX2_TM"/>
    <property type="match status" value="1"/>
</dbReference>
<dbReference type="PANTHER" id="PTHR22888:SF9">
    <property type="entry name" value="CYTOCHROME C OXIDASE SUBUNIT 2"/>
    <property type="match status" value="1"/>
</dbReference>
<dbReference type="RefSeq" id="WP_093664980.1">
    <property type="nucleotide sequence ID" value="NZ_FOCF01000003.1"/>
</dbReference>
<dbReference type="InterPro" id="IPR001505">
    <property type="entry name" value="Copper_CuA"/>
</dbReference>
<evidence type="ECO:0000259" key="19">
    <source>
        <dbReference type="PROSITE" id="PS50857"/>
    </source>
</evidence>
<keyword evidence="4 14" id="KW-0679">Respiratory chain</keyword>
<feature type="transmembrane region" description="Helical" evidence="17">
    <location>
        <begin position="181"/>
        <end position="202"/>
    </location>
</feature>
<comment type="function">
    <text evidence="12 15">Subunits I and II form the functional core of the enzyme complex. Electrons originating in cytochrome c are transferred via heme a and Cu(A) to the binuclear center formed by heme a3 and Cu(B).</text>
</comment>
<keyword evidence="10 15" id="KW-0186">Copper</keyword>
<keyword evidence="7" id="KW-1278">Translocase</keyword>
<dbReference type="InterPro" id="IPR036257">
    <property type="entry name" value="Cyt_c_oxidase_su2_TM_sf"/>
</dbReference>
<evidence type="ECO:0000256" key="7">
    <source>
        <dbReference type="ARBA" id="ARBA00022967"/>
    </source>
</evidence>
<evidence type="ECO:0000256" key="17">
    <source>
        <dbReference type="SAM" id="Phobius"/>
    </source>
</evidence>
<comment type="cofactor">
    <cofactor evidence="15">
        <name>Cu cation</name>
        <dbReference type="ChEBI" id="CHEBI:23378"/>
    </cofactor>
    <text evidence="15">Binds a copper A center.</text>
</comment>
<dbReference type="PANTHER" id="PTHR22888">
    <property type="entry name" value="CYTOCHROME C OXIDASE, SUBUNIT II"/>
    <property type="match status" value="1"/>
</dbReference>
<feature type="domain" description="Cytochrome oxidase subunit II transmembrane region profile" evidence="20">
    <location>
        <begin position="113"/>
        <end position="209"/>
    </location>
</feature>
<dbReference type="InterPro" id="IPR002429">
    <property type="entry name" value="CcO_II-like_C"/>
</dbReference>
<keyword evidence="6 15" id="KW-0479">Metal-binding</keyword>
<dbReference type="NCBIfam" id="TIGR02866">
    <property type="entry name" value="CoxB"/>
    <property type="match status" value="1"/>
</dbReference>
<evidence type="ECO:0000256" key="8">
    <source>
        <dbReference type="ARBA" id="ARBA00022982"/>
    </source>
</evidence>
<keyword evidence="22" id="KW-1185">Reference proteome</keyword>
<dbReference type="GO" id="GO:0042773">
    <property type="term" value="P:ATP synthesis coupled electron transport"/>
    <property type="evidence" value="ECO:0007669"/>
    <property type="project" value="TreeGrafter"/>
</dbReference>
<evidence type="ECO:0000256" key="14">
    <source>
        <dbReference type="RuleBase" id="RU000456"/>
    </source>
</evidence>
<dbReference type="PROSITE" id="PS00078">
    <property type="entry name" value="COX2"/>
    <property type="match status" value="1"/>
</dbReference>
<keyword evidence="9 17" id="KW-1133">Transmembrane helix</keyword>
<evidence type="ECO:0000256" key="13">
    <source>
        <dbReference type="ARBA" id="ARBA00047816"/>
    </source>
</evidence>
<evidence type="ECO:0000256" key="9">
    <source>
        <dbReference type="ARBA" id="ARBA00022989"/>
    </source>
</evidence>
<dbReference type="GO" id="GO:0005886">
    <property type="term" value="C:plasma membrane"/>
    <property type="evidence" value="ECO:0007669"/>
    <property type="project" value="UniProtKB-SubCell"/>
</dbReference>
<keyword evidence="5 14" id="KW-0812">Transmembrane</keyword>
<evidence type="ECO:0000313" key="21">
    <source>
        <dbReference type="EMBL" id="SEM90558.1"/>
    </source>
</evidence>
<evidence type="ECO:0000313" key="22">
    <source>
        <dbReference type="Proteomes" id="UP000199206"/>
    </source>
</evidence>
<dbReference type="SUPFAM" id="SSF49503">
    <property type="entry name" value="Cupredoxins"/>
    <property type="match status" value="1"/>
</dbReference>
<dbReference type="InterPro" id="IPR014222">
    <property type="entry name" value="Cyt_c_oxidase_su2"/>
</dbReference>
<comment type="similarity">
    <text evidence="2 14">Belongs to the cytochrome c oxidase subunit 2 family.</text>
</comment>
<dbReference type="EMBL" id="FOCF01000003">
    <property type="protein sequence ID" value="SEM90558.1"/>
    <property type="molecule type" value="Genomic_DNA"/>
</dbReference>
<dbReference type="GO" id="GO:0004129">
    <property type="term" value="F:cytochrome-c oxidase activity"/>
    <property type="evidence" value="ECO:0007669"/>
    <property type="project" value="UniProtKB-EC"/>
</dbReference>
<dbReference type="CDD" id="cd13912">
    <property type="entry name" value="CcO_II_C"/>
    <property type="match status" value="1"/>
</dbReference>
<dbReference type="SUPFAM" id="SSF81464">
    <property type="entry name" value="Cytochrome c oxidase subunit II-like, transmembrane region"/>
    <property type="match status" value="1"/>
</dbReference>
<evidence type="ECO:0000256" key="1">
    <source>
        <dbReference type="ARBA" id="ARBA00004141"/>
    </source>
</evidence>
<evidence type="ECO:0000259" key="20">
    <source>
        <dbReference type="PROSITE" id="PS50999"/>
    </source>
</evidence>
<sequence>MRTQGLTQGLTRGLKGTAIAIGVALAAMGGVGTAAPAQTTPQAAAAKPSAPATGTPAAGTAAAPANTSNLAPTTAAATPPANPSSPQLAMDGAPVLSSIDANRAGPDGRNIGRPTDGMFDIQPQVTRNGRFAYWFHNSILFPLITAISLFVLILLVVVVVRFRRAANPIPSKTSHNTFIEVIWTAVPVLILAAIALPSIGLLRAQFKPAPAGAVTLKAIGNQWYWTYQYPDHGGFEITANMLKEKDQVVPGERARTDADGPRLLATDNRIVLPVGVPIRLITTSNDVIHSWAVPAFWIKLDAIPGRLNETSFTIERPGLYFGQCSELCGPRHAFMPIAVEAVAPAQFAAWVRAKGGTMPGARAPSEKVIPQPGAEGHPAAPAEGFKVPAAGPNPGTAATPAPSQGATNNRTGAGNAGL</sequence>
<dbReference type="InterPro" id="IPR034210">
    <property type="entry name" value="CcO_II_C"/>
</dbReference>
<dbReference type="OrthoDB" id="9781261at2"/>
<dbReference type="EC" id="7.1.1.9" evidence="15"/>
<keyword evidence="11 17" id="KW-0472">Membrane</keyword>
<proteinExistence type="inferred from homology"/>
<evidence type="ECO:0000256" key="5">
    <source>
        <dbReference type="ARBA" id="ARBA00022692"/>
    </source>
</evidence>
<keyword evidence="18" id="KW-0732">Signal</keyword>
<dbReference type="GO" id="GO:0005507">
    <property type="term" value="F:copper ion binding"/>
    <property type="evidence" value="ECO:0007669"/>
    <property type="project" value="InterPro"/>
</dbReference>
<dbReference type="Gene3D" id="2.60.40.420">
    <property type="entry name" value="Cupredoxins - blue copper proteins"/>
    <property type="match status" value="1"/>
</dbReference>
<dbReference type="Pfam" id="PF02790">
    <property type="entry name" value="COX2_TM"/>
    <property type="match status" value="1"/>
</dbReference>
<comment type="subcellular location">
    <subcellularLocation>
        <location evidence="14">Cell membrane</location>
        <topology evidence="14">Multi-pass membrane protein</topology>
    </subcellularLocation>
    <subcellularLocation>
        <location evidence="1">Membrane</location>
        <topology evidence="1">Multi-pass membrane protein</topology>
    </subcellularLocation>
</comment>
<evidence type="ECO:0000256" key="15">
    <source>
        <dbReference type="RuleBase" id="RU004024"/>
    </source>
</evidence>